<dbReference type="Pfam" id="PF00005">
    <property type="entry name" value="ABC_tran"/>
    <property type="match status" value="1"/>
</dbReference>
<keyword evidence="2" id="KW-0547">Nucleotide-binding</keyword>
<dbReference type="GO" id="GO:0015833">
    <property type="term" value="P:peptide transport"/>
    <property type="evidence" value="ECO:0007669"/>
    <property type="project" value="InterPro"/>
</dbReference>
<dbReference type="AlphaFoldDB" id="A0A6J4U8Q5"/>
<feature type="domain" description="ABC transporter" evidence="4">
    <location>
        <begin position="24"/>
        <end position="270"/>
    </location>
</feature>
<name>A0A6J4U8Q5_9BACT</name>
<dbReference type="PANTHER" id="PTHR43067:SF3">
    <property type="entry name" value="MALTOSE ABC TRANSPORTER, ATP-BINDING PROTEIN"/>
    <property type="match status" value="1"/>
</dbReference>
<evidence type="ECO:0000256" key="1">
    <source>
        <dbReference type="ARBA" id="ARBA00022448"/>
    </source>
</evidence>
<dbReference type="InterPro" id="IPR013563">
    <property type="entry name" value="Oligopep_ABC_C"/>
</dbReference>
<dbReference type="InterPro" id="IPR003439">
    <property type="entry name" value="ABC_transporter-like_ATP-bd"/>
</dbReference>
<accession>A0A6J4U8Q5</accession>
<keyword evidence="1" id="KW-0813">Transport</keyword>
<dbReference type="PROSITE" id="PS50893">
    <property type="entry name" value="ABC_TRANSPORTER_2"/>
    <property type="match status" value="1"/>
</dbReference>
<dbReference type="GO" id="GO:0016887">
    <property type="term" value="F:ATP hydrolysis activity"/>
    <property type="evidence" value="ECO:0007669"/>
    <property type="project" value="InterPro"/>
</dbReference>
<dbReference type="Pfam" id="PF08352">
    <property type="entry name" value="oligo_HPY"/>
    <property type="match status" value="1"/>
</dbReference>
<reference evidence="5" key="1">
    <citation type="submission" date="2020-02" db="EMBL/GenBank/DDBJ databases">
        <authorList>
            <person name="Meier V. D."/>
        </authorList>
    </citation>
    <scope>NUCLEOTIDE SEQUENCE</scope>
    <source>
        <strain evidence="5">AVDCRST_MAG43</strain>
    </source>
</reference>
<dbReference type="Gene3D" id="3.40.50.300">
    <property type="entry name" value="P-loop containing nucleotide triphosphate hydrolases"/>
    <property type="match status" value="1"/>
</dbReference>
<evidence type="ECO:0000259" key="4">
    <source>
        <dbReference type="PROSITE" id="PS50893"/>
    </source>
</evidence>
<dbReference type="SUPFAM" id="SSF52540">
    <property type="entry name" value="P-loop containing nucleoside triphosphate hydrolases"/>
    <property type="match status" value="1"/>
</dbReference>
<dbReference type="SMART" id="SM00382">
    <property type="entry name" value="AAA"/>
    <property type="match status" value="1"/>
</dbReference>
<keyword evidence="3 5" id="KW-0067">ATP-binding</keyword>
<dbReference type="EMBL" id="CADCWI010000017">
    <property type="protein sequence ID" value="CAA9543336.1"/>
    <property type="molecule type" value="Genomic_DNA"/>
</dbReference>
<sequence length="358" mass="39595">MKVTSRGASQPRQEQAATDALIDIRDLRVEYVSDRGPVRAVDGVSLSIRPGEVLGLAGESGSGKSTIAQGILRILQPPAVITGGQVMFGGRDILRISDHELEQFRWRDVSMVFQSAMNALNPVMTIGDQIIDVIQAHEEVRSREARSRAEELLKIVGIESSRIDSYPHQLSGGMRQRAMIAIALALNPPLMIMDEPTTALDVVVQKEIMQQINELKERLGFSIIFITHDLSLLVEISDRIAIMYAGQIVELADARELFDRPLHPYTQGLMRSFPSLTGERHKLTGIAGSPPDLVSPPKGCRFYARCTQRKDGYDEVAPPLTEVSERHWVACHQYLDGSTGLRPGEQPVQMVERGARNA</sequence>
<evidence type="ECO:0000256" key="3">
    <source>
        <dbReference type="ARBA" id="ARBA00022840"/>
    </source>
</evidence>
<protein>
    <submittedName>
        <fullName evidence="5">Chitobiose ABC transporter, ATP-binding protein 1</fullName>
    </submittedName>
</protein>
<evidence type="ECO:0000256" key="2">
    <source>
        <dbReference type="ARBA" id="ARBA00022741"/>
    </source>
</evidence>
<proteinExistence type="predicted"/>
<organism evidence="5">
    <name type="scientific">uncultured Thermomicrobiales bacterium</name>
    <dbReference type="NCBI Taxonomy" id="1645740"/>
    <lineage>
        <taxon>Bacteria</taxon>
        <taxon>Pseudomonadati</taxon>
        <taxon>Thermomicrobiota</taxon>
        <taxon>Thermomicrobia</taxon>
        <taxon>Thermomicrobiales</taxon>
        <taxon>environmental samples</taxon>
    </lineage>
</organism>
<dbReference type="InterPro" id="IPR017871">
    <property type="entry name" value="ABC_transporter-like_CS"/>
</dbReference>
<dbReference type="InterPro" id="IPR003593">
    <property type="entry name" value="AAA+_ATPase"/>
</dbReference>
<evidence type="ECO:0000313" key="5">
    <source>
        <dbReference type="EMBL" id="CAA9543336.1"/>
    </source>
</evidence>
<dbReference type="CDD" id="cd03257">
    <property type="entry name" value="ABC_NikE_OppD_transporters"/>
    <property type="match status" value="1"/>
</dbReference>
<dbReference type="FunFam" id="3.40.50.300:FF:000016">
    <property type="entry name" value="Oligopeptide ABC transporter ATP-binding component"/>
    <property type="match status" value="1"/>
</dbReference>
<dbReference type="GO" id="GO:0005524">
    <property type="term" value="F:ATP binding"/>
    <property type="evidence" value="ECO:0007669"/>
    <property type="project" value="UniProtKB-KW"/>
</dbReference>
<dbReference type="NCBIfam" id="TIGR01727">
    <property type="entry name" value="oligo_HPY"/>
    <property type="match status" value="1"/>
</dbReference>
<dbReference type="InterPro" id="IPR027417">
    <property type="entry name" value="P-loop_NTPase"/>
</dbReference>
<dbReference type="PROSITE" id="PS00211">
    <property type="entry name" value="ABC_TRANSPORTER_1"/>
    <property type="match status" value="1"/>
</dbReference>
<dbReference type="PANTHER" id="PTHR43067">
    <property type="entry name" value="OLIGOPEPTIDE/DIPEPTIDE ABC TRANSPORTER, ATPASE SUBUNIT"/>
    <property type="match status" value="1"/>
</dbReference>
<gene>
    <name evidence="5" type="ORF">AVDCRST_MAG43-339</name>
</gene>